<gene>
    <name evidence="2" type="ORF">OKIOD_LOCUS14928</name>
</gene>
<dbReference type="Proteomes" id="UP001158576">
    <property type="component" value="Chromosome 2"/>
</dbReference>
<accession>A0ABN7T6W5</accession>
<feature type="compositionally biased region" description="Polar residues" evidence="1">
    <location>
        <begin position="314"/>
        <end position="328"/>
    </location>
</feature>
<evidence type="ECO:0000256" key="1">
    <source>
        <dbReference type="SAM" id="MobiDB-lite"/>
    </source>
</evidence>
<protein>
    <submittedName>
        <fullName evidence="2">Oidioi.mRNA.OKI2018_I69.chr2.g6163.t1.cds</fullName>
    </submittedName>
</protein>
<proteinExistence type="predicted"/>
<evidence type="ECO:0000313" key="3">
    <source>
        <dbReference type="Proteomes" id="UP001158576"/>
    </source>
</evidence>
<name>A0ABN7T6W5_OIKDI</name>
<sequence>MVLIFEETLSELCKVKFPVVLPRANIFDGWDENDSNFPVPEILNKEAFAKRKMSFGFHLFQEYDRETNTFHPRIVINLCEEYVRRRPSVSHHAVDGCSYGTLSYEPMVIYRRFTYLRVKTADKSYSFTCDYQKVVYPYLDDIFFNFTLLRDDAFTMTSVYLFYGEVFARSLLERNPEYQKDNQADTDKINRRVVSLVRIAGLKKEDYDLVQMCDTRLLILRQLARKFFRTYAFSNYFGPISSFVRFAHRIETICLEREIINDDQNRFLGFSRHALRPQLHQPEDFDYAIFNLVRRYQEEQKIILESEKKEENEQAATSSTAIGEDNSS</sequence>
<reference evidence="2 3" key="1">
    <citation type="submission" date="2021-04" db="EMBL/GenBank/DDBJ databases">
        <authorList>
            <person name="Bliznina A."/>
        </authorList>
    </citation>
    <scope>NUCLEOTIDE SEQUENCE [LARGE SCALE GENOMIC DNA]</scope>
</reference>
<organism evidence="2 3">
    <name type="scientific">Oikopleura dioica</name>
    <name type="common">Tunicate</name>
    <dbReference type="NCBI Taxonomy" id="34765"/>
    <lineage>
        <taxon>Eukaryota</taxon>
        <taxon>Metazoa</taxon>
        <taxon>Chordata</taxon>
        <taxon>Tunicata</taxon>
        <taxon>Appendicularia</taxon>
        <taxon>Copelata</taxon>
        <taxon>Oikopleuridae</taxon>
        <taxon>Oikopleura</taxon>
    </lineage>
</organism>
<evidence type="ECO:0000313" key="2">
    <source>
        <dbReference type="EMBL" id="CAG5111892.1"/>
    </source>
</evidence>
<keyword evidence="3" id="KW-1185">Reference proteome</keyword>
<feature type="region of interest" description="Disordered" evidence="1">
    <location>
        <begin position="305"/>
        <end position="328"/>
    </location>
</feature>
<dbReference type="EMBL" id="OU015567">
    <property type="protein sequence ID" value="CAG5111892.1"/>
    <property type="molecule type" value="Genomic_DNA"/>
</dbReference>